<evidence type="ECO:0000313" key="3">
    <source>
        <dbReference type="Proteomes" id="UP000774326"/>
    </source>
</evidence>
<feature type="chain" id="PRO_5040299456" evidence="1">
    <location>
        <begin position="26"/>
        <end position="73"/>
    </location>
</feature>
<evidence type="ECO:0000313" key="2">
    <source>
        <dbReference type="EMBL" id="KAH3682172.1"/>
    </source>
</evidence>
<name>A0A9P8Q0Y8_WICPI</name>
<protein>
    <submittedName>
        <fullName evidence="2">Uncharacterized protein</fullName>
    </submittedName>
</protein>
<dbReference type="AlphaFoldDB" id="A0A9P8Q0Y8"/>
<sequence>MLSSATRIFKGRCVVLFLAVVDVDADEPVVIVVMVFVDCAMLLWVVGCGLTSVPPLLEEEEGEEEEEESIITE</sequence>
<keyword evidence="3" id="KW-1185">Reference proteome</keyword>
<proteinExistence type="predicted"/>
<evidence type="ECO:0000256" key="1">
    <source>
        <dbReference type="SAM" id="SignalP"/>
    </source>
</evidence>
<dbReference type="EMBL" id="JAEUBG010003889">
    <property type="protein sequence ID" value="KAH3682172.1"/>
    <property type="molecule type" value="Genomic_DNA"/>
</dbReference>
<organism evidence="2 3">
    <name type="scientific">Wickerhamomyces pijperi</name>
    <name type="common">Yeast</name>
    <name type="synonym">Pichia pijperi</name>
    <dbReference type="NCBI Taxonomy" id="599730"/>
    <lineage>
        <taxon>Eukaryota</taxon>
        <taxon>Fungi</taxon>
        <taxon>Dikarya</taxon>
        <taxon>Ascomycota</taxon>
        <taxon>Saccharomycotina</taxon>
        <taxon>Saccharomycetes</taxon>
        <taxon>Phaffomycetales</taxon>
        <taxon>Wickerhamomycetaceae</taxon>
        <taxon>Wickerhamomyces</taxon>
    </lineage>
</organism>
<feature type="signal peptide" evidence="1">
    <location>
        <begin position="1"/>
        <end position="25"/>
    </location>
</feature>
<accession>A0A9P8Q0Y8</accession>
<reference evidence="2" key="2">
    <citation type="submission" date="2021-01" db="EMBL/GenBank/DDBJ databases">
        <authorList>
            <person name="Schikora-Tamarit M.A."/>
        </authorList>
    </citation>
    <scope>NUCLEOTIDE SEQUENCE</scope>
    <source>
        <strain evidence="2">CBS2887</strain>
    </source>
</reference>
<reference evidence="2" key="1">
    <citation type="journal article" date="2021" name="Open Biol.">
        <title>Shared evolutionary footprints suggest mitochondrial oxidative damage underlies multiple complex I losses in fungi.</title>
        <authorList>
            <person name="Schikora-Tamarit M.A."/>
            <person name="Marcet-Houben M."/>
            <person name="Nosek J."/>
            <person name="Gabaldon T."/>
        </authorList>
    </citation>
    <scope>NUCLEOTIDE SEQUENCE</scope>
    <source>
        <strain evidence="2">CBS2887</strain>
    </source>
</reference>
<gene>
    <name evidence="2" type="ORF">WICPIJ_006869</name>
</gene>
<comment type="caution">
    <text evidence="2">The sequence shown here is derived from an EMBL/GenBank/DDBJ whole genome shotgun (WGS) entry which is preliminary data.</text>
</comment>
<keyword evidence="1" id="KW-0732">Signal</keyword>
<dbReference type="Proteomes" id="UP000774326">
    <property type="component" value="Unassembled WGS sequence"/>
</dbReference>